<keyword evidence="6" id="KW-0326">Glycosidase</keyword>
<evidence type="ECO:0000259" key="7">
    <source>
        <dbReference type="Pfam" id="PF01120"/>
    </source>
</evidence>
<dbReference type="SMART" id="SM00812">
    <property type="entry name" value="Alpha_L_fucos"/>
    <property type="match status" value="1"/>
</dbReference>
<organism evidence="8 9">
    <name type="scientific">Nocardiopsis endophytica</name>
    <dbReference type="NCBI Taxonomy" id="3018445"/>
    <lineage>
        <taxon>Bacteria</taxon>
        <taxon>Bacillati</taxon>
        <taxon>Actinomycetota</taxon>
        <taxon>Actinomycetes</taxon>
        <taxon>Streptosporangiales</taxon>
        <taxon>Nocardiopsidaceae</taxon>
        <taxon>Nocardiopsis</taxon>
    </lineage>
</organism>
<evidence type="ECO:0000256" key="1">
    <source>
        <dbReference type="ARBA" id="ARBA00004071"/>
    </source>
</evidence>
<keyword evidence="4" id="KW-0732">Signal</keyword>
<name>A0ABT4U8K0_9ACTN</name>
<evidence type="ECO:0000256" key="6">
    <source>
        <dbReference type="ARBA" id="ARBA00023295"/>
    </source>
</evidence>
<sequence>MTDDSRPGDPAWFDDSKLGVIIHWGAASIPAYAPVRRARVPDPVADGDVFERASNPGWWRTDGDAMMYQNALALPGSAVARHHALHYGDLPYSAFVERFRDATLPAWDPRPWAELFERARAGYVVFCAKGEDGFLLWPSEHPNPRVAGWQSERDAVGDLAAEVRARGMEFGVYYSAWDFATNHPPVRDLDSAFAAVPRDEEYRERFVAHWKELVRRYRPVTLWNDYGVSPPGTDLPALFDWYRSQVPEGLVNDRFDLPAQSSGELHSGYATPEGTTVGPEGRRWQAVWPLSTGYCFNREETDADHISPEALVHALADIVARGGTMLVNVGPTGAGAVPWSQSQRLLALGAWLGEHGEAIRGTRPWTTVHGMTDEGVQTRYTRKGDDLYVIVLGTPRTRTLGLDLRLREGAHVEQVGRPGPLPWSDSPHGVAVELPEAPAPQPAMAVRIGPVGAVEPLGAAPADGGG</sequence>
<keyword evidence="9" id="KW-1185">Reference proteome</keyword>
<gene>
    <name evidence="8" type="ORF">O4J56_21670</name>
</gene>
<dbReference type="Pfam" id="PF01120">
    <property type="entry name" value="Alpha_L_fucos"/>
    <property type="match status" value="1"/>
</dbReference>
<feature type="domain" description="Glycoside hydrolase family 29 N-terminal" evidence="7">
    <location>
        <begin position="10"/>
        <end position="357"/>
    </location>
</feature>
<dbReference type="InterPro" id="IPR013780">
    <property type="entry name" value="Glyco_hydro_b"/>
</dbReference>
<dbReference type="PIRSF" id="PIRSF001092">
    <property type="entry name" value="Alpha-L-fucosidase"/>
    <property type="match status" value="1"/>
</dbReference>
<dbReference type="EC" id="3.2.1.51" evidence="3"/>
<dbReference type="Proteomes" id="UP001527866">
    <property type="component" value="Unassembled WGS sequence"/>
</dbReference>
<evidence type="ECO:0000313" key="8">
    <source>
        <dbReference type="EMBL" id="MDA2813269.1"/>
    </source>
</evidence>
<dbReference type="PRINTS" id="PR00741">
    <property type="entry name" value="GLHYDRLASE29"/>
</dbReference>
<dbReference type="InterPro" id="IPR057739">
    <property type="entry name" value="Glyco_hydro_29_N"/>
</dbReference>
<keyword evidence="5" id="KW-0378">Hydrolase</keyword>
<dbReference type="InterPro" id="IPR017853">
    <property type="entry name" value="GH"/>
</dbReference>
<evidence type="ECO:0000256" key="4">
    <source>
        <dbReference type="ARBA" id="ARBA00022729"/>
    </source>
</evidence>
<evidence type="ECO:0000256" key="5">
    <source>
        <dbReference type="ARBA" id="ARBA00022801"/>
    </source>
</evidence>
<comment type="caution">
    <text evidence="8">The sequence shown here is derived from an EMBL/GenBank/DDBJ whole genome shotgun (WGS) entry which is preliminary data.</text>
</comment>
<dbReference type="InterPro" id="IPR016286">
    <property type="entry name" value="FUC_metazoa-typ"/>
</dbReference>
<dbReference type="InterPro" id="IPR000933">
    <property type="entry name" value="Glyco_hydro_29"/>
</dbReference>
<dbReference type="SUPFAM" id="SSF51445">
    <property type="entry name" value="(Trans)glycosidases"/>
    <property type="match status" value="1"/>
</dbReference>
<dbReference type="PANTHER" id="PTHR10030">
    <property type="entry name" value="ALPHA-L-FUCOSIDASE"/>
    <property type="match status" value="1"/>
</dbReference>
<accession>A0ABT4U8K0</accession>
<evidence type="ECO:0000256" key="2">
    <source>
        <dbReference type="ARBA" id="ARBA00007951"/>
    </source>
</evidence>
<reference evidence="8 9" key="1">
    <citation type="submission" date="2023-01" db="EMBL/GenBank/DDBJ databases">
        <title>Draft genome sequence of Nocardiopsis sp. RSe5-2 isolated from halophytes.</title>
        <authorList>
            <person name="Duangmal K."/>
            <person name="Chantavorakit T."/>
        </authorList>
    </citation>
    <scope>NUCLEOTIDE SEQUENCE [LARGE SCALE GENOMIC DNA]</scope>
    <source>
        <strain evidence="8 9">RSe5-2</strain>
    </source>
</reference>
<evidence type="ECO:0000313" key="9">
    <source>
        <dbReference type="Proteomes" id="UP001527866"/>
    </source>
</evidence>
<protein>
    <recommendedName>
        <fullName evidence="3">alpha-L-fucosidase</fullName>
        <ecNumber evidence="3">3.2.1.51</ecNumber>
    </recommendedName>
</protein>
<dbReference type="Gene3D" id="2.60.40.1180">
    <property type="entry name" value="Golgi alpha-mannosidase II"/>
    <property type="match status" value="1"/>
</dbReference>
<comment type="similarity">
    <text evidence="2">Belongs to the glycosyl hydrolase 29 family.</text>
</comment>
<evidence type="ECO:0000256" key="3">
    <source>
        <dbReference type="ARBA" id="ARBA00012662"/>
    </source>
</evidence>
<proteinExistence type="inferred from homology"/>
<dbReference type="RefSeq" id="WP_270688173.1">
    <property type="nucleotide sequence ID" value="NZ_JAQFWQ010000072.1"/>
</dbReference>
<comment type="function">
    <text evidence="1">Alpha-L-fucosidase is responsible for hydrolyzing the alpha-1,6-linked fucose joined to the reducing-end N-acetylglucosamine of the carbohydrate moieties of glycoproteins.</text>
</comment>
<dbReference type="EMBL" id="JAQFWQ010000072">
    <property type="protein sequence ID" value="MDA2813269.1"/>
    <property type="molecule type" value="Genomic_DNA"/>
</dbReference>
<dbReference type="Gene3D" id="3.20.20.80">
    <property type="entry name" value="Glycosidases"/>
    <property type="match status" value="1"/>
</dbReference>
<dbReference type="PANTHER" id="PTHR10030:SF37">
    <property type="entry name" value="ALPHA-L-FUCOSIDASE-RELATED"/>
    <property type="match status" value="1"/>
</dbReference>